<dbReference type="InterPro" id="IPR050882">
    <property type="entry name" value="Prepilin_peptidase/N-MTase"/>
</dbReference>
<keyword evidence="4" id="KW-0378">Hydrolase</keyword>
<reference evidence="4" key="1">
    <citation type="submission" date="2015-10" db="EMBL/GenBank/DDBJ databases">
        <authorList>
            <person name="Gilbert D.G."/>
        </authorList>
    </citation>
    <scope>NUCLEOTIDE SEQUENCE</scope>
</reference>
<dbReference type="GO" id="GO:0005886">
    <property type="term" value="C:plasma membrane"/>
    <property type="evidence" value="ECO:0007669"/>
    <property type="project" value="TreeGrafter"/>
</dbReference>
<sequence>MTLCLGALLLGLSVIDIRTLTLPDALTASTVLLGILMVWLTRPEAWRAHLIGGLVGYGILVMVELGYRHLRGKDGLGRGDAKLLGALGVWTGWAGLAPIMLVASASALVGVIGLSALGIRKVDADTPIPFGPFIALGGWVVWLGGRFFLPTGLY</sequence>
<evidence type="ECO:0000256" key="2">
    <source>
        <dbReference type="SAM" id="Phobius"/>
    </source>
</evidence>
<dbReference type="AlphaFoldDB" id="A0A160TX49"/>
<evidence type="ECO:0000256" key="1">
    <source>
        <dbReference type="ARBA" id="ARBA00005801"/>
    </source>
</evidence>
<keyword evidence="4" id="KW-0489">Methyltransferase</keyword>
<proteinExistence type="inferred from homology"/>
<feature type="domain" description="Prepilin type IV endopeptidase peptidase" evidence="3">
    <location>
        <begin position="5"/>
        <end position="109"/>
    </location>
</feature>
<dbReference type="Pfam" id="PF01478">
    <property type="entry name" value="Peptidase_A24"/>
    <property type="match status" value="1"/>
</dbReference>
<organism evidence="4">
    <name type="scientific">hydrothermal vent metagenome</name>
    <dbReference type="NCBI Taxonomy" id="652676"/>
    <lineage>
        <taxon>unclassified sequences</taxon>
        <taxon>metagenomes</taxon>
        <taxon>ecological metagenomes</taxon>
    </lineage>
</organism>
<accession>A0A160TX49</accession>
<dbReference type="PANTHER" id="PTHR30487">
    <property type="entry name" value="TYPE 4 PREPILIN-LIKE PROTEINS LEADER PEPTIDE-PROCESSING ENZYME"/>
    <property type="match status" value="1"/>
</dbReference>
<dbReference type="EMBL" id="CZQD01000004">
    <property type="protein sequence ID" value="CUS55613.1"/>
    <property type="molecule type" value="Genomic_DNA"/>
</dbReference>
<evidence type="ECO:0000313" key="4">
    <source>
        <dbReference type="EMBL" id="CUS55613.1"/>
    </source>
</evidence>
<feature type="transmembrane region" description="Helical" evidence="2">
    <location>
        <begin position="25"/>
        <end position="41"/>
    </location>
</feature>
<dbReference type="Gene3D" id="1.20.120.1220">
    <property type="match status" value="1"/>
</dbReference>
<keyword evidence="4" id="KW-0808">Transferase</keyword>
<dbReference type="GO" id="GO:0004190">
    <property type="term" value="F:aspartic-type endopeptidase activity"/>
    <property type="evidence" value="ECO:0007669"/>
    <property type="project" value="UniProtKB-EC"/>
</dbReference>
<keyword evidence="2" id="KW-0472">Membrane</keyword>
<feature type="transmembrane region" description="Helical" evidence="2">
    <location>
        <begin position="48"/>
        <end position="70"/>
    </location>
</feature>
<comment type="similarity">
    <text evidence="1">Belongs to the peptidase A24 family.</text>
</comment>
<feature type="transmembrane region" description="Helical" evidence="2">
    <location>
        <begin position="90"/>
        <end position="118"/>
    </location>
</feature>
<dbReference type="PANTHER" id="PTHR30487:SF0">
    <property type="entry name" value="PREPILIN LEADER PEPTIDASE_N-METHYLTRANSFERASE-RELATED"/>
    <property type="match status" value="1"/>
</dbReference>
<name>A0A160TX49_9ZZZZ</name>
<dbReference type="PRINTS" id="PR00864">
    <property type="entry name" value="PREPILNPTASE"/>
</dbReference>
<keyword evidence="2" id="KW-1133">Transmembrane helix</keyword>
<keyword evidence="2" id="KW-0812">Transmembrane</keyword>
<dbReference type="InterPro" id="IPR014032">
    <property type="entry name" value="Peptidase_A24A_bac"/>
</dbReference>
<dbReference type="InterPro" id="IPR000045">
    <property type="entry name" value="Prepilin_IV_endopep_pep"/>
</dbReference>
<dbReference type="GO" id="GO:0008168">
    <property type="term" value="F:methyltransferase activity"/>
    <property type="evidence" value="ECO:0007669"/>
    <property type="project" value="UniProtKB-KW"/>
</dbReference>
<evidence type="ECO:0000259" key="3">
    <source>
        <dbReference type="Pfam" id="PF01478"/>
    </source>
</evidence>
<gene>
    <name evidence="4" type="ORF">MGWOODY_Hyp935</name>
</gene>
<dbReference type="GO" id="GO:0006465">
    <property type="term" value="P:signal peptide processing"/>
    <property type="evidence" value="ECO:0007669"/>
    <property type="project" value="TreeGrafter"/>
</dbReference>
<feature type="transmembrane region" description="Helical" evidence="2">
    <location>
        <begin position="130"/>
        <end position="149"/>
    </location>
</feature>
<dbReference type="GO" id="GO:0032259">
    <property type="term" value="P:methylation"/>
    <property type="evidence" value="ECO:0007669"/>
    <property type="project" value="UniProtKB-KW"/>
</dbReference>
<dbReference type="EC" id="3.4.23.43" evidence="4"/>
<protein>
    <submittedName>
        <fullName evidence="4">Leader peptidase (Prepilin peptidase) / N-methyltransferase</fullName>
        <ecNumber evidence="4">3.4.23.43</ecNumber>
    </submittedName>
</protein>